<comment type="caution">
    <text evidence="1">The sequence shown here is derived from an EMBL/GenBank/DDBJ whole genome shotgun (WGS) entry which is preliminary data.</text>
</comment>
<accession>A0A1F8FWR9</accession>
<protein>
    <submittedName>
        <fullName evidence="1">Uncharacterized protein</fullName>
    </submittedName>
</protein>
<dbReference type="Proteomes" id="UP000178117">
    <property type="component" value="Unassembled WGS sequence"/>
</dbReference>
<reference evidence="1 2" key="1">
    <citation type="journal article" date="2016" name="Nat. Commun.">
        <title>Thousands of microbial genomes shed light on interconnected biogeochemical processes in an aquifer system.</title>
        <authorList>
            <person name="Anantharaman K."/>
            <person name="Brown C.T."/>
            <person name="Hug L.A."/>
            <person name="Sharon I."/>
            <person name="Castelle C.J."/>
            <person name="Probst A.J."/>
            <person name="Thomas B.C."/>
            <person name="Singh A."/>
            <person name="Wilkins M.J."/>
            <person name="Karaoz U."/>
            <person name="Brodie E.L."/>
            <person name="Williams K.H."/>
            <person name="Hubbard S.S."/>
            <person name="Banfield J.F."/>
        </authorList>
    </citation>
    <scope>NUCLEOTIDE SEQUENCE [LARGE SCALE GENOMIC DNA]</scope>
</reference>
<dbReference type="EMBL" id="MGJZ01000019">
    <property type="protein sequence ID" value="OGN17008.1"/>
    <property type="molecule type" value="Genomic_DNA"/>
</dbReference>
<gene>
    <name evidence="1" type="ORF">A3C88_01850</name>
</gene>
<evidence type="ECO:0000313" key="1">
    <source>
        <dbReference type="EMBL" id="OGN17008.1"/>
    </source>
</evidence>
<proteinExistence type="predicted"/>
<dbReference type="AlphaFoldDB" id="A0A1F8FWR9"/>
<name>A0A1F8FWR9_9BACT</name>
<evidence type="ECO:0000313" key="2">
    <source>
        <dbReference type="Proteomes" id="UP000178117"/>
    </source>
</evidence>
<sequence>MSPISDFSYQGESAHTAVLVMTKKSIEPASATRARRGAAGRFFKRTPINPTHKKEIYTLAKSRRS</sequence>
<organism evidence="1 2">
    <name type="scientific">Candidatus Yanofskybacteria bacterium RIFCSPHIGHO2_02_FULL_50_12</name>
    <dbReference type="NCBI Taxonomy" id="1802685"/>
    <lineage>
        <taxon>Bacteria</taxon>
        <taxon>Candidatus Yanofskyibacteriota</taxon>
    </lineage>
</organism>